<keyword evidence="1" id="KW-1133">Transmembrane helix</keyword>
<feature type="transmembrane region" description="Helical" evidence="1">
    <location>
        <begin position="27"/>
        <end position="47"/>
    </location>
</feature>
<gene>
    <name evidence="2" type="ORF">ACCI51_19065</name>
</gene>
<accession>A0ABV4NTW5</accession>
<feature type="transmembrane region" description="Helical" evidence="1">
    <location>
        <begin position="246"/>
        <end position="272"/>
    </location>
</feature>
<feature type="transmembrane region" description="Helical" evidence="1">
    <location>
        <begin position="143"/>
        <end position="164"/>
    </location>
</feature>
<name>A0ABV4NTW5_9GAMM</name>
<sequence>MNDAVLSQTLPRPFDTRRAVNLSVKTWFCIAAIGHAIFFAYILAVFYPPIAESGVYGLKGLHLPAGFREGDTLGNLASVSHVLLAAIVIGGGPLQLVPSVRRHAPNFHRWLGRSYLLTAVIASIAGLYMTWTRHTFGNLVSQISITMDGILILAFAFLAVRTAMARRIAEHRRWALRLFMAASAVWFFRVALMGWAMLTGGWGIDWKSFTGPFLYVLGFGQYLLPLAMLEWYFHCQKRAAGQGAQIAFVSALISLTLFMAIGIFAATMGLWLPRI</sequence>
<keyword evidence="1" id="KW-0472">Membrane</keyword>
<organism evidence="2 3">
    <name type="scientific">Microbulbifer echini</name>
    <dbReference type="NCBI Taxonomy" id="1529067"/>
    <lineage>
        <taxon>Bacteria</taxon>
        <taxon>Pseudomonadati</taxon>
        <taxon>Pseudomonadota</taxon>
        <taxon>Gammaproteobacteria</taxon>
        <taxon>Cellvibrionales</taxon>
        <taxon>Microbulbiferaceae</taxon>
        <taxon>Microbulbifer</taxon>
    </lineage>
</organism>
<feature type="transmembrane region" description="Helical" evidence="1">
    <location>
        <begin position="76"/>
        <end position="98"/>
    </location>
</feature>
<comment type="caution">
    <text evidence="2">The sequence shown here is derived from an EMBL/GenBank/DDBJ whole genome shotgun (WGS) entry which is preliminary data.</text>
</comment>
<keyword evidence="3" id="KW-1185">Reference proteome</keyword>
<dbReference type="RefSeq" id="WP_371845012.1">
    <property type="nucleotide sequence ID" value="NZ_JBGMEL010000035.1"/>
</dbReference>
<feature type="transmembrane region" description="Helical" evidence="1">
    <location>
        <begin position="213"/>
        <end position="234"/>
    </location>
</feature>
<dbReference type="InterPro" id="IPR018750">
    <property type="entry name" value="DUF2306_membrane"/>
</dbReference>
<proteinExistence type="predicted"/>
<dbReference type="EMBL" id="JBGMEL010000035">
    <property type="protein sequence ID" value="MFA0792640.1"/>
    <property type="molecule type" value="Genomic_DNA"/>
</dbReference>
<keyword evidence="1" id="KW-0812">Transmembrane</keyword>
<feature type="transmembrane region" description="Helical" evidence="1">
    <location>
        <begin position="110"/>
        <end position="131"/>
    </location>
</feature>
<dbReference type="Pfam" id="PF10067">
    <property type="entry name" value="DUF2306"/>
    <property type="match status" value="1"/>
</dbReference>
<evidence type="ECO:0000313" key="3">
    <source>
        <dbReference type="Proteomes" id="UP001569414"/>
    </source>
</evidence>
<evidence type="ECO:0000313" key="2">
    <source>
        <dbReference type="EMBL" id="MFA0792640.1"/>
    </source>
</evidence>
<evidence type="ECO:0000256" key="1">
    <source>
        <dbReference type="SAM" id="Phobius"/>
    </source>
</evidence>
<protein>
    <submittedName>
        <fullName evidence="2">DUF2306 domain-containing protein</fullName>
    </submittedName>
</protein>
<dbReference type="Proteomes" id="UP001569414">
    <property type="component" value="Unassembled WGS sequence"/>
</dbReference>
<reference evidence="2 3" key="1">
    <citation type="submission" date="2024-08" db="EMBL/GenBank/DDBJ databases">
        <authorList>
            <person name="Ishaq N."/>
        </authorList>
    </citation>
    <scope>NUCLEOTIDE SEQUENCE [LARGE SCALE GENOMIC DNA]</scope>
    <source>
        <strain evidence="2 3">JCM 30400</strain>
    </source>
</reference>
<feature type="transmembrane region" description="Helical" evidence="1">
    <location>
        <begin position="176"/>
        <end position="198"/>
    </location>
</feature>